<dbReference type="InterPro" id="IPR014222">
    <property type="entry name" value="Cyt_c_oxidase_su2"/>
</dbReference>
<evidence type="ECO:0000259" key="18">
    <source>
        <dbReference type="PROSITE" id="PS51007"/>
    </source>
</evidence>
<keyword evidence="5" id="KW-0679">Respiratory chain</keyword>
<proteinExistence type="inferred from homology"/>
<dbReference type="EMBL" id="MASI01000006">
    <property type="protein sequence ID" value="ODA66761.1"/>
    <property type="molecule type" value="Genomic_DNA"/>
</dbReference>
<evidence type="ECO:0000256" key="12">
    <source>
        <dbReference type="ARBA" id="ARBA00023136"/>
    </source>
</evidence>
<comment type="catalytic activity">
    <reaction evidence="15">
        <text>4 Fe(II)-[cytochrome c] + O2 + 8 H(+)(in) = 4 Fe(III)-[cytochrome c] + 2 H2O + 4 H(+)(out)</text>
        <dbReference type="Rhea" id="RHEA:11436"/>
        <dbReference type="Rhea" id="RHEA-COMP:10350"/>
        <dbReference type="Rhea" id="RHEA-COMP:14399"/>
        <dbReference type="ChEBI" id="CHEBI:15377"/>
        <dbReference type="ChEBI" id="CHEBI:15378"/>
        <dbReference type="ChEBI" id="CHEBI:15379"/>
        <dbReference type="ChEBI" id="CHEBI:29033"/>
        <dbReference type="ChEBI" id="CHEBI:29034"/>
        <dbReference type="EC" id="7.1.1.9"/>
    </reaction>
</comment>
<evidence type="ECO:0000256" key="1">
    <source>
        <dbReference type="ARBA" id="ARBA00004141"/>
    </source>
</evidence>
<dbReference type="InterPro" id="IPR045187">
    <property type="entry name" value="CcO_II"/>
</dbReference>
<comment type="similarity">
    <text evidence="2">Belongs to the cytochrome c oxidase subunit 2 family.</text>
</comment>
<feature type="domain" description="Cytochrome oxidase subunit II copper A binding" evidence="17">
    <location>
        <begin position="23"/>
        <end position="139"/>
    </location>
</feature>
<evidence type="ECO:0000256" key="6">
    <source>
        <dbReference type="ARBA" id="ARBA00022692"/>
    </source>
</evidence>
<keyword evidence="10 16" id="KW-0408">Iron</keyword>
<keyword evidence="4 16" id="KW-0349">Heme</keyword>
<evidence type="ECO:0000256" key="5">
    <source>
        <dbReference type="ARBA" id="ARBA00022660"/>
    </source>
</evidence>
<dbReference type="GO" id="GO:0016491">
    <property type="term" value="F:oxidoreductase activity"/>
    <property type="evidence" value="ECO:0007669"/>
    <property type="project" value="UniProtKB-KW"/>
</dbReference>
<dbReference type="InterPro" id="IPR036909">
    <property type="entry name" value="Cyt_c-like_dom_sf"/>
</dbReference>
<evidence type="ECO:0000313" key="19">
    <source>
        <dbReference type="EMBL" id="ODA66761.1"/>
    </source>
</evidence>
<dbReference type="Proteomes" id="UP000095087">
    <property type="component" value="Unassembled WGS sequence"/>
</dbReference>
<dbReference type="InterPro" id="IPR008972">
    <property type="entry name" value="Cupredoxin"/>
</dbReference>
<dbReference type="GO" id="GO:0004129">
    <property type="term" value="F:cytochrome-c oxidase activity"/>
    <property type="evidence" value="ECO:0007669"/>
    <property type="project" value="UniProtKB-EC"/>
</dbReference>
<dbReference type="Pfam" id="PF00034">
    <property type="entry name" value="Cytochrom_C"/>
    <property type="match status" value="1"/>
</dbReference>
<dbReference type="NCBIfam" id="TIGR02866">
    <property type="entry name" value="CoxB"/>
    <property type="match status" value="1"/>
</dbReference>
<keyword evidence="7 16" id="KW-0479">Metal-binding</keyword>
<keyword evidence="12" id="KW-0472">Membrane</keyword>
<keyword evidence="20" id="KW-1185">Reference proteome</keyword>
<dbReference type="GO" id="GO:0020037">
    <property type="term" value="F:heme binding"/>
    <property type="evidence" value="ECO:0007669"/>
    <property type="project" value="InterPro"/>
</dbReference>
<keyword evidence="8" id="KW-0249">Electron transport</keyword>
<dbReference type="InterPro" id="IPR009056">
    <property type="entry name" value="Cyt_c-like_dom"/>
</dbReference>
<dbReference type="AlphaFoldDB" id="A0A1E2RX07"/>
<dbReference type="PROSITE" id="PS00078">
    <property type="entry name" value="COX2"/>
    <property type="match status" value="1"/>
</dbReference>
<accession>A0A1E2RX07</accession>
<dbReference type="GO" id="GO:0016020">
    <property type="term" value="C:membrane"/>
    <property type="evidence" value="ECO:0007669"/>
    <property type="project" value="UniProtKB-SubCell"/>
</dbReference>
<dbReference type="RefSeq" id="WP_069095699.1">
    <property type="nucleotide sequence ID" value="NZ_MASI01000006.1"/>
</dbReference>
<name>A0A1E2RX07_9HYPH</name>
<dbReference type="PATRIC" id="fig|1177755.3.peg.2551"/>
<evidence type="ECO:0000256" key="8">
    <source>
        <dbReference type="ARBA" id="ARBA00022982"/>
    </source>
</evidence>
<evidence type="ECO:0000256" key="15">
    <source>
        <dbReference type="ARBA" id="ARBA00047816"/>
    </source>
</evidence>
<evidence type="ECO:0000256" key="4">
    <source>
        <dbReference type="ARBA" id="ARBA00022617"/>
    </source>
</evidence>
<keyword evidence="11" id="KW-0186">Copper</keyword>
<evidence type="ECO:0000313" key="20">
    <source>
        <dbReference type="Proteomes" id="UP000095087"/>
    </source>
</evidence>
<dbReference type="CDD" id="cd04213">
    <property type="entry name" value="CuRO_CcO_Caa3_II"/>
    <property type="match status" value="1"/>
</dbReference>
<dbReference type="InterPro" id="IPR034236">
    <property type="entry name" value="CuRO_CcO_Caa3_II"/>
</dbReference>
<comment type="function">
    <text evidence="13">Subunits I and II form the functional core of the enzyme complex. Electrons originating in cytochrome c are transferred via heme a and Cu(A) to the binuclear center formed by heme a3 and Cu(B).</text>
</comment>
<evidence type="ECO:0000256" key="7">
    <source>
        <dbReference type="ARBA" id="ARBA00022723"/>
    </source>
</evidence>
<evidence type="ECO:0000259" key="17">
    <source>
        <dbReference type="PROSITE" id="PS50857"/>
    </source>
</evidence>
<reference evidence="19 20" key="1">
    <citation type="submission" date="2016-07" db="EMBL/GenBank/DDBJ databases">
        <title>Draft genome sequence of Methyloligella halotolerans C2T (VKM B-2706T=CCUG 61687T=DSM 25045T), a halotolerant polyhydroxybutyrate accumulating methylotroph.</title>
        <authorList>
            <person name="Vasilenko O.V."/>
            <person name="Doronina N.V."/>
            <person name="Poroshina M.N."/>
            <person name="Tarlachkov S.V."/>
            <person name="Trotsenko Y.A."/>
        </authorList>
    </citation>
    <scope>NUCLEOTIDE SEQUENCE [LARGE SCALE GENOMIC DNA]</scope>
    <source>
        <strain evidence="19 20">VKM B-2706</strain>
    </source>
</reference>
<comment type="subcellular location">
    <subcellularLocation>
        <location evidence="1">Membrane</location>
        <topology evidence="1">Multi-pass membrane protein</topology>
    </subcellularLocation>
</comment>
<dbReference type="SUPFAM" id="SSF46626">
    <property type="entry name" value="Cytochrome c"/>
    <property type="match status" value="1"/>
</dbReference>
<evidence type="ECO:0000256" key="9">
    <source>
        <dbReference type="ARBA" id="ARBA00022989"/>
    </source>
</evidence>
<evidence type="ECO:0000256" key="2">
    <source>
        <dbReference type="ARBA" id="ARBA00007866"/>
    </source>
</evidence>
<dbReference type="GO" id="GO:0042773">
    <property type="term" value="P:ATP synthesis coupled electron transport"/>
    <property type="evidence" value="ECO:0007669"/>
    <property type="project" value="TreeGrafter"/>
</dbReference>
<evidence type="ECO:0000256" key="11">
    <source>
        <dbReference type="ARBA" id="ARBA00023008"/>
    </source>
</evidence>
<dbReference type="STRING" id="1177755.A7A08_02529"/>
<dbReference type="PANTHER" id="PTHR22888:SF9">
    <property type="entry name" value="CYTOCHROME C OXIDASE SUBUNIT 2"/>
    <property type="match status" value="1"/>
</dbReference>
<dbReference type="GO" id="GO:0005507">
    <property type="term" value="F:copper ion binding"/>
    <property type="evidence" value="ECO:0007669"/>
    <property type="project" value="InterPro"/>
</dbReference>
<dbReference type="InterPro" id="IPR001505">
    <property type="entry name" value="Copper_CuA"/>
</dbReference>
<dbReference type="PROSITE" id="PS50857">
    <property type="entry name" value="COX2_CUA"/>
    <property type="match status" value="1"/>
</dbReference>
<evidence type="ECO:0000256" key="13">
    <source>
        <dbReference type="ARBA" id="ARBA00024688"/>
    </source>
</evidence>
<gene>
    <name evidence="19" type="ORF">A7A08_02529</name>
</gene>
<keyword evidence="19" id="KW-0560">Oxidoreductase</keyword>
<evidence type="ECO:0000256" key="3">
    <source>
        <dbReference type="ARBA" id="ARBA00022448"/>
    </source>
</evidence>
<dbReference type="InterPro" id="IPR002429">
    <property type="entry name" value="CcO_II-like_C"/>
</dbReference>
<keyword evidence="9" id="KW-1133">Transmembrane helix</keyword>
<dbReference type="Gene3D" id="2.60.40.420">
    <property type="entry name" value="Cupredoxins - blue copper proteins"/>
    <property type="match status" value="1"/>
</dbReference>
<feature type="domain" description="Cytochrome c" evidence="18">
    <location>
        <begin position="151"/>
        <end position="241"/>
    </location>
</feature>
<evidence type="ECO:0000256" key="16">
    <source>
        <dbReference type="PROSITE-ProRule" id="PRU00433"/>
    </source>
</evidence>
<keyword evidence="3" id="KW-0813">Transport</keyword>
<dbReference type="PROSITE" id="PS51007">
    <property type="entry name" value="CYTC"/>
    <property type="match status" value="1"/>
</dbReference>
<evidence type="ECO:0000256" key="14">
    <source>
        <dbReference type="ARBA" id="ARBA00031399"/>
    </source>
</evidence>
<comment type="caution">
    <text evidence="19">The sequence shown here is derived from an EMBL/GenBank/DDBJ whole genome shotgun (WGS) entry which is preliminary data.</text>
</comment>
<dbReference type="PANTHER" id="PTHR22888">
    <property type="entry name" value="CYTOCHROME C OXIDASE, SUBUNIT II"/>
    <property type="match status" value="1"/>
</dbReference>
<keyword evidence="6" id="KW-0812">Transmembrane</keyword>
<evidence type="ECO:0000256" key="10">
    <source>
        <dbReference type="ARBA" id="ARBA00023004"/>
    </source>
</evidence>
<protein>
    <recommendedName>
        <fullName evidence="14">Cytochrome aa3 subunit 2</fullName>
    </recommendedName>
</protein>
<organism evidence="19 20">
    <name type="scientific">Methyloligella halotolerans</name>
    <dbReference type="NCBI Taxonomy" id="1177755"/>
    <lineage>
        <taxon>Bacteria</taxon>
        <taxon>Pseudomonadati</taxon>
        <taxon>Pseudomonadota</taxon>
        <taxon>Alphaproteobacteria</taxon>
        <taxon>Hyphomicrobiales</taxon>
        <taxon>Hyphomicrobiaceae</taxon>
        <taxon>Methyloligella</taxon>
    </lineage>
</organism>
<dbReference type="SUPFAM" id="SSF49503">
    <property type="entry name" value="Cupredoxins"/>
    <property type="match status" value="1"/>
</dbReference>
<dbReference type="Pfam" id="PF00116">
    <property type="entry name" value="COX2"/>
    <property type="match status" value="1"/>
</dbReference>
<sequence length="241" mass="26186">MALVATAVWTMTTLAEVSGPPAEPAFTIEITAHQWWWEVRYLSDQPHRIFTTANEIHIPTGEPVRFELKSADVIHSFWVPALTGKTDTIPGQVNRTWLEADEPGVYRGQCTEYCGLEHARMGFEVVAQTPENFKTWREDQLHGAEEPPNGGTAARGERIFMASCSGCHQVRGTAAGGAMGPDLTHVMSRDMIAAGTLETSKANLAGWVADPQAIKPGTQMPALPLSGSELNAVVTYLDGLE</sequence>